<keyword evidence="6" id="KW-0675">Receptor</keyword>
<keyword evidence="3 9" id="KW-1133">Transmembrane helix</keyword>
<feature type="transmembrane region" description="Helical" evidence="9">
    <location>
        <begin position="858"/>
        <end position="882"/>
    </location>
</feature>
<feature type="signal peptide" evidence="10">
    <location>
        <begin position="1"/>
        <end position="21"/>
    </location>
</feature>
<evidence type="ECO:0000256" key="8">
    <source>
        <dbReference type="ARBA" id="ARBA00023224"/>
    </source>
</evidence>
<dbReference type="PANTHER" id="PTHR10519:SF20">
    <property type="entry name" value="G-PROTEIN COUPLED RECEPTOR 156-RELATED"/>
    <property type="match status" value="1"/>
</dbReference>
<evidence type="ECO:0000256" key="6">
    <source>
        <dbReference type="ARBA" id="ARBA00023170"/>
    </source>
</evidence>
<keyword evidence="10" id="KW-0732">Signal</keyword>
<evidence type="ECO:0000256" key="9">
    <source>
        <dbReference type="SAM" id="Phobius"/>
    </source>
</evidence>
<evidence type="ECO:0000256" key="7">
    <source>
        <dbReference type="ARBA" id="ARBA00023180"/>
    </source>
</evidence>
<dbReference type="Pfam" id="PF01094">
    <property type="entry name" value="ANF_receptor"/>
    <property type="match status" value="1"/>
</dbReference>
<dbReference type="InterPro" id="IPR002455">
    <property type="entry name" value="GPCR3_GABA-B"/>
</dbReference>
<dbReference type="Proteomes" id="UP001162131">
    <property type="component" value="Unassembled WGS sequence"/>
</dbReference>
<keyword evidence="7" id="KW-0325">Glycoprotein</keyword>
<evidence type="ECO:0000313" key="12">
    <source>
        <dbReference type="EMBL" id="CAG9319672.1"/>
    </source>
</evidence>
<comment type="caution">
    <text evidence="12">The sequence shown here is derived from an EMBL/GenBank/DDBJ whole genome shotgun (WGS) entry which is preliminary data.</text>
</comment>
<feature type="transmembrane region" description="Helical" evidence="9">
    <location>
        <begin position="989"/>
        <end position="1010"/>
    </location>
</feature>
<keyword evidence="5 9" id="KW-0472">Membrane</keyword>
<dbReference type="GO" id="GO:0004965">
    <property type="term" value="F:G protein-coupled GABA receptor activity"/>
    <property type="evidence" value="ECO:0007669"/>
    <property type="project" value="InterPro"/>
</dbReference>
<evidence type="ECO:0000256" key="5">
    <source>
        <dbReference type="ARBA" id="ARBA00023136"/>
    </source>
</evidence>
<dbReference type="GO" id="GO:0038039">
    <property type="term" value="C:G protein-coupled receptor heterodimeric complex"/>
    <property type="evidence" value="ECO:0007669"/>
    <property type="project" value="TreeGrafter"/>
</dbReference>
<feature type="domain" description="Receptor ligand binding region" evidence="11">
    <location>
        <begin position="368"/>
        <end position="695"/>
    </location>
</feature>
<dbReference type="SUPFAM" id="SSF53822">
    <property type="entry name" value="Periplasmic binding protein-like I"/>
    <property type="match status" value="1"/>
</dbReference>
<feature type="transmembrane region" description="Helical" evidence="9">
    <location>
        <begin position="767"/>
        <end position="788"/>
    </location>
</feature>
<keyword evidence="8" id="KW-0807">Transducer</keyword>
<evidence type="ECO:0000256" key="3">
    <source>
        <dbReference type="ARBA" id="ARBA00022989"/>
    </source>
</evidence>
<evidence type="ECO:0000256" key="10">
    <source>
        <dbReference type="SAM" id="SignalP"/>
    </source>
</evidence>
<gene>
    <name evidence="12" type="ORF">BSTOLATCC_MIC24223</name>
</gene>
<reference evidence="12" key="1">
    <citation type="submission" date="2021-09" db="EMBL/GenBank/DDBJ databases">
        <authorList>
            <consortium name="AG Swart"/>
            <person name="Singh M."/>
            <person name="Singh A."/>
            <person name="Seah K."/>
            <person name="Emmerich C."/>
        </authorList>
    </citation>
    <scope>NUCLEOTIDE SEQUENCE</scope>
    <source>
        <strain evidence="12">ATCC30299</strain>
    </source>
</reference>
<feature type="chain" id="PRO_5043560785" description="Receptor ligand binding region domain-containing protein" evidence="10">
    <location>
        <begin position="22"/>
        <end position="1148"/>
    </location>
</feature>
<keyword evidence="13" id="KW-1185">Reference proteome</keyword>
<sequence length="1148" mass="128995">MPCVRFTSMMVLFASISRIFTLEIIITCPDLEETNSVSKTKFFDRKSLFEAIRIIDPPIEFHECKPSRIVECITSHQNSSILLDLSFDLNTQLALSQFSQENSLVHLIYHKHIKYSDKWTFSITTSMNDQMKAFFKLLSYFNWTEGIVFGNTANYAIKDEILRFSNELKFIYIESGTNIDELVNKVVFNLGSTLYYIFTDPIESANLQNSLRNSRLLDSGNGILLTQDSGYGSNLLGALIITDFGHEFDKNPNEHFIKCVTHTLTYISNNISSENPEEIVQLIELYLPNHYSKNEFSIVNIQNGNRIIVGSIVNEVVTIFSNISFPGLTYSVPKSTKKILPLSINGGTTNPGGPSVPNQKLGAIGSYVAMDKINEGSDILSNFQLSLHDYDCGVSIFNEAFARACYTKDIENLGLAHFTAYGSAVALGALQIFSQLNITIPNIGSVNSNPTLSSSTEYPAYVRLLSSAIYSQSLILLKAMGWTKAAILYENNGWGFPVYTQMLATAKTLGIEFVNPEDLRPLATGLNSTTISSYKASFQAVVDSQVRLFIILIQPPSCNSAAEYLYDLGIRKGDLVIMAAVPDTLSYFLMNDTNLYKRLEAGYTTLTVSNLMFVGDIGQDAIKRIASSYHMAATTFNCYYFDALLLTAYGLDYMINRGQDYSNSTKLMTVIRGVQFNGCTGRVIIDNGSNDRVFDAYLVQAIDVNENGISSIYDIGELKPFSTTLLSIQSPLVYADGTTVKPADYRNENDKCPFPNKEVRTFDKGRAVLFAICFTVGLVTAIITFIIWKKWWNISIEELKEKKEISLQDIIVGATIAIEFFQFSSMGPDYSFMSSFLYDLSNAMSLSLGSILKLENGVFWIVVDGVYAGIVSWIILCAVVLFRLDEKWQNIWIFRLLGTAADYLMPILGNLCFIPFISICLDIFVCDQSIGNNFTDSFLAKDCYYYCWKGEHLVYAILAFIALVAYEPLAVFCRPLWQELQSALHVKAVPLFLMVKTVVQTTLIVLNKTVKRSTDIGHGIVFIIIMTIYVIFIFRFKPYNYARYSWWQGLTLIGVIWLALLSTIELGLRDHTIATPLLTVLIFGWAIIVLVGIYVQRKRYPSLLFKEKARDTSQLFKFAFTFGKQSQSTLSHLKLAQKSSKTLPFEKQ</sequence>
<dbReference type="InterPro" id="IPR028082">
    <property type="entry name" value="Peripla_BP_I"/>
</dbReference>
<feature type="transmembrane region" description="Helical" evidence="9">
    <location>
        <begin position="1073"/>
        <end position="1095"/>
    </location>
</feature>
<keyword evidence="2 9" id="KW-0812">Transmembrane</keyword>
<feature type="transmembrane region" description="Helical" evidence="9">
    <location>
        <begin position="903"/>
        <end position="925"/>
    </location>
</feature>
<feature type="transmembrane region" description="Helical" evidence="9">
    <location>
        <begin position="954"/>
        <end position="977"/>
    </location>
</feature>
<protein>
    <recommendedName>
        <fullName evidence="11">Receptor ligand binding region domain-containing protein</fullName>
    </recommendedName>
</protein>
<comment type="subcellular location">
    <subcellularLocation>
        <location evidence="1">Membrane</location>
    </subcellularLocation>
</comment>
<dbReference type="EMBL" id="CAJZBQ010000023">
    <property type="protein sequence ID" value="CAG9319672.1"/>
    <property type="molecule type" value="Genomic_DNA"/>
</dbReference>
<feature type="transmembrane region" description="Helical" evidence="9">
    <location>
        <begin position="1016"/>
        <end position="1034"/>
    </location>
</feature>
<evidence type="ECO:0000259" key="11">
    <source>
        <dbReference type="Pfam" id="PF01094"/>
    </source>
</evidence>
<evidence type="ECO:0000256" key="1">
    <source>
        <dbReference type="ARBA" id="ARBA00004370"/>
    </source>
</evidence>
<name>A0AAU9IVG3_9CILI</name>
<dbReference type="Gene3D" id="3.40.50.2300">
    <property type="match status" value="2"/>
</dbReference>
<evidence type="ECO:0000313" key="13">
    <source>
        <dbReference type="Proteomes" id="UP001162131"/>
    </source>
</evidence>
<evidence type="ECO:0000256" key="4">
    <source>
        <dbReference type="ARBA" id="ARBA00023040"/>
    </source>
</evidence>
<keyword evidence="4" id="KW-0297">G-protein coupled receptor</keyword>
<accession>A0AAU9IVG3</accession>
<dbReference type="PANTHER" id="PTHR10519">
    <property type="entry name" value="GABA-B RECEPTOR"/>
    <property type="match status" value="1"/>
</dbReference>
<evidence type="ECO:0000256" key="2">
    <source>
        <dbReference type="ARBA" id="ARBA00022692"/>
    </source>
</evidence>
<organism evidence="12 13">
    <name type="scientific">Blepharisma stoltei</name>
    <dbReference type="NCBI Taxonomy" id="1481888"/>
    <lineage>
        <taxon>Eukaryota</taxon>
        <taxon>Sar</taxon>
        <taxon>Alveolata</taxon>
        <taxon>Ciliophora</taxon>
        <taxon>Postciliodesmatophora</taxon>
        <taxon>Heterotrichea</taxon>
        <taxon>Heterotrichida</taxon>
        <taxon>Blepharismidae</taxon>
        <taxon>Blepharisma</taxon>
    </lineage>
</organism>
<feature type="transmembrane region" description="Helical" evidence="9">
    <location>
        <begin position="1046"/>
        <end position="1067"/>
    </location>
</feature>
<dbReference type="AlphaFoldDB" id="A0AAU9IVG3"/>
<dbReference type="InterPro" id="IPR001828">
    <property type="entry name" value="ANF_lig-bd_rcpt"/>
</dbReference>
<proteinExistence type="predicted"/>
<feature type="transmembrane region" description="Helical" evidence="9">
    <location>
        <begin position="809"/>
        <end position="827"/>
    </location>
</feature>